<organism evidence="1 2">
    <name type="scientific">Fundidesulfovibrio magnetotacticus</name>
    <dbReference type="NCBI Taxonomy" id="2730080"/>
    <lineage>
        <taxon>Bacteria</taxon>
        <taxon>Pseudomonadati</taxon>
        <taxon>Thermodesulfobacteriota</taxon>
        <taxon>Desulfovibrionia</taxon>
        <taxon>Desulfovibrionales</taxon>
        <taxon>Desulfovibrionaceae</taxon>
        <taxon>Fundidesulfovibrio</taxon>
    </lineage>
</organism>
<reference evidence="1 2" key="1">
    <citation type="submission" date="2020-04" db="EMBL/GenBank/DDBJ databases">
        <authorList>
            <consortium name="Desulfovibrio sp. FSS-1 genome sequencing consortium"/>
            <person name="Shimoshige H."/>
            <person name="Kobayashi H."/>
            <person name="Maekawa T."/>
        </authorList>
    </citation>
    <scope>NUCLEOTIDE SEQUENCE [LARGE SCALE GENOMIC DNA]</scope>
    <source>
        <strain evidence="1 2">SIID29052-01</strain>
    </source>
</reference>
<protein>
    <recommendedName>
        <fullName evidence="3">Helix-turn-helix domain-containing protein</fullName>
    </recommendedName>
</protein>
<sequence length="94" mass="10602">MESELISSVREILGQSCDAFRSKLLEVAELERLQRKQLLTPGEVFALYGFPVATQETWRCRGGGPDYVKVGASVYYTHDAIKRFLADRRVLGHA</sequence>
<accession>A0A6V8LSH2</accession>
<dbReference type="EMBL" id="BLTE01000017">
    <property type="protein sequence ID" value="GFK95423.1"/>
    <property type="molecule type" value="Genomic_DNA"/>
</dbReference>
<proteinExistence type="predicted"/>
<keyword evidence="2" id="KW-1185">Reference proteome</keyword>
<name>A0A6V8LSH2_9BACT</name>
<reference evidence="1 2" key="2">
    <citation type="submission" date="2020-05" db="EMBL/GenBank/DDBJ databases">
        <title>Draft genome sequence of Desulfovibrio sp. strainFSS-1.</title>
        <authorList>
            <person name="Shimoshige H."/>
            <person name="Kobayashi H."/>
            <person name="Maekawa T."/>
        </authorList>
    </citation>
    <scope>NUCLEOTIDE SEQUENCE [LARGE SCALE GENOMIC DNA]</scope>
    <source>
        <strain evidence="1 2">SIID29052-01</strain>
    </source>
</reference>
<comment type="caution">
    <text evidence="1">The sequence shown here is derived from an EMBL/GenBank/DDBJ whole genome shotgun (WGS) entry which is preliminary data.</text>
</comment>
<dbReference type="InterPro" id="IPR009061">
    <property type="entry name" value="DNA-bd_dom_put_sf"/>
</dbReference>
<dbReference type="SUPFAM" id="SSF46955">
    <property type="entry name" value="Putative DNA-binding domain"/>
    <property type="match status" value="1"/>
</dbReference>
<evidence type="ECO:0000313" key="1">
    <source>
        <dbReference type="EMBL" id="GFK95423.1"/>
    </source>
</evidence>
<evidence type="ECO:0000313" key="2">
    <source>
        <dbReference type="Proteomes" id="UP000494245"/>
    </source>
</evidence>
<dbReference type="RefSeq" id="WP_173086424.1">
    <property type="nucleotide sequence ID" value="NZ_BLTE01000017.1"/>
</dbReference>
<dbReference type="AlphaFoldDB" id="A0A6V8LSH2"/>
<evidence type="ECO:0008006" key="3">
    <source>
        <dbReference type="Google" id="ProtNLM"/>
    </source>
</evidence>
<dbReference type="Proteomes" id="UP000494245">
    <property type="component" value="Unassembled WGS sequence"/>
</dbReference>
<gene>
    <name evidence="1" type="ORF">NNJEOMEG_03286</name>
</gene>